<dbReference type="Pfam" id="PF13538">
    <property type="entry name" value="UvrD_C_2"/>
    <property type="match status" value="1"/>
</dbReference>
<comment type="miscellaneous">
    <text evidence="11">In the RecBCD complex, RecB has a slow 3'-5' helicase, an exonuclease activity and loads RecA onto ssDNA, RecD has a fast 5'-3' helicase activity, while RecC stimulates the ATPase and processivity of the RecB helicase and contributes to recognition of the Chi site.</text>
</comment>
<gene>
    <name evidence="11" type="primary">recD</name>
    <name evidence="13" type="ORF">C8N28_0411</name>
</gene>
<evidence type="ECO:0000313" key="14">
    <source>
        <dbReference type="Proteomes" id="UP000294616"/>
    </source>
</evidence>
<dbReference type="Pfam" id="PF21185">
    <property type="entry name" value="RecD_N"/>
    <property type="match status" value="1"/>
</dbReference>
<name>A0A4R1M5U0_9SPHI</name>
<dbReference type="GO" id="GO:0003677">
    <property type="term" value="F:DNA binding"/>
    <property type="evidence" value="ECO:0007669"/>
    <property type="project" value="UniProtKB-UniRule"/>
</dbReference>
<feature type="binding site" evidence="11">
    <location>
        <begin position="167"/>
        <end position="174"/>
    </location>
    <ligand>
        <name>ATP</name>
        <dbReference type="ChEBI" id="CHEBI:30616"/>
    </ligand>
</feature>
<dbReference type="RefSeq" id="WP_132221056.1">
    <property type="nucleotide sequence ID" value="NZ_SMGO01000001.1"/>
</dbReference>
<evidence type="ECO:0000256" key="4">
    <source>
        <dbReference type="ARBA" id="ARBA00022801"/>
    </source>
</evidence>
<dbReference type="NCBIfam" id="TIGR01447">
    <property type="entry name" value="recD"/>
    <property type="match status" value="1"/>
</dbReference>
<dbReference type="CDD" id="cd17933">
    <property type="entry name" value="DEXSc_RecD-like"/>
    <property type="match status" value="1"/>
</dbReference>
<dbReference type="AlphaFoldDB" id="A0A4R1M5U0"/>
<dbReference type="GO" id="GO:0005524">
    <property type="term" value="F:ATP binding"/>
    <property type="evidence" value="ECO:0007669"/>
    <property type="project" value="UniProtKB-UniRule"/>
</dbReference>
<evidence type="ECO:0000256" key="10">
    <source>
        <dbReference type="ARBA" id="ARBA00023235"/>
    </source>
</evidence>
<evidence type="ECO:0000256" key="7">
    <source>
        <dbReference type="ARBA" id="ARBA00022840"/>
    </source>
</evidence>
<keyword evidence="10 11" id="KW-0413">Isomerase</keyword>
<evidence type="ECO:0000256" key="8">
    <source>
        <dbReference type="ARBA" id="ARBA00023125"/>
    </source>
</evidence>
<dbReference type="PANTHER" id="PTHR43788:SF6">
    <property type="entry name" value="DNA HELICASE B"/>
    <property type="match status" value="1"/>
</dbReference>
<comment type="subunit">
    <text evidence="11">Heterotrimer of RecB, RecC and RecD. All subunits contribute to DNA-binding.</text>
</comment>
<evidence type="ECO:0000256" key="11">
    <source>
        <dbReference type="HAMAP-Rule" id="MF_01487"/>
    </source>
</evidence>
<keyword evidence="9 11" id="KW-0234">DNA repair</keyword>
<dbReference type="InterPro" id="IPR006344">
    <property type="entry name" value="RecD"/>
</dbReference>
<evidence type="ECO:0000256" key="6">
    <source>
        <dbReference type="ARBA" id="ARBA00022839"/>
    </source>
</evidence>
<comment type="catalytic activity">
    <reaction evidence="11">
        <text>ATP + H2O = ADP + phosphate + H(+)</text>
        <dbReference type="Rhea" id="RHEA:13065"/>
        <dbReference type="ChEBI" id="CHEBI:15377"/>
        <dbReference type="ChEBI" id="CHEBI:15378"/>
        <dbReference type="ChEBI" id="CHEBI:30616"/>
        <dbReference type="ChEBI" id="CHEBI:43474"/>
        <dbReference type="ChEBI" id="CHEBI:456216"/>
        <dbReference type="EC" id="5.6.2.3"/>
    </reaction>
</comment>
<dbReference type="SUPFAM" id="SSF52540">
    <property type="entry name" value="P-loop containing nucleoside triphosphate hydrolases"/>
    <property type="match status" value="1"/>
</dbReference>
<dbReference type="EMBL" id="SMGO01000001">
    <property type="protein sequence ID" value="TCK85113.1"/>
    <property type="molecule type" value="Genomic_DNA"/>
</dbReference>
<keyword evidence="7 11" id="KW-0067">ATP-binding</keyword>
<dbReference type="SMART" id="SM00382">
    <property type="entry name" value="AAA"/>
    <property type="match status" value="1"/>
</dbReference>
<dbReference type="Gene3D" id="3.40.50.300">
    <property type="entry name" value="P-loop containing nucleotide triphosphate hydrolases"/>
    <property type="match status" value="3"/>
</dbReference>
<dbReference type="Gene3D" id="1.10.10.1020">
    <property type="entry name" value="RecBCD complex, subunit RecD, N-terminal domain"/>
    <property type="match status" value="1"/>
</dbReference>
<evidence type="ECO:0000256" key="2">
    <source>
        <dbReference type="ARBA" id="ARBA00022741"/>
    </source>
</evidence>
<keyword evidence="14" id="KW-1185">Reference proteome</keyword>
<dbReference type="PANTHER" id="PTHR43788">
    <property type="entry name" value="DNA2/NAM7 HELICASE FAMILY MEMBER"/>
    <property type="match status" value="1"/>
</dbReference>
<organism evidence="13 14">
    <name type="scientific">Albibacterium bauzanense</name>
    <dbReference type="NCBI Taxonomy" id="653929"/>
    <lineage>
        <taxon>Bacteria</taxon>
        <taxon>Pseudomonadati</taxon>
        <taxon>Bacteroidota</taxon>
        <taxon>Sphingobacteriia</taxon>
        <taxon>Sphingobacteriales</taxon>
        <taxon>Sphingobacteriaceae</taxon>
        <taxon>Albibacterium</taxon>
    </lineage>
</organism>
<dbReference type="InterPro" id="IPR027785">
    <property type="entry name" value="UvrD-like_helicase_C"/>
</dbReference>
<evidence type="ECO:0000259" key="12">
    <source>
        <dbReference type="SMART" id="SM00382"/>
    </source>
</evidence>
<keyword evidence="5 11" id="KW-0347">Helicase</keyword>
<dbReference type="GO" id="GO:0008854">
    <property type="term" value="F:exodeoxyribonuclease V activity"/>
    <property type="evidence" value="ECO:0007669"/>
    <property type="project" value="InterPro"/>
</dbReference>
<dbReference type="InterPro" id="IPR027417">
    <property type="entry name" value="P-loop_NTPase"/>
</dbReference>
<protein>
    <recommendedName>
        <fullName evidence="11">RecBCD enzyme subunit RecD</fullName>
        <ecNumber evidence="11">5.6.2.3</ecNumber>
    </recommendedName>
    <alternativeName>
        <fullName evidence="11">DNA 5'-3' helicase subunit RecD</fullName>
    </alternativeName>
    <alternativeName>
        <fullName evidence="11">Exonuclease V subunit RecD</fullName>
        <shortName evidence="11">ExoV subunit RecD</shortName>
    </alternativeName>
    <alternativeName>
        <fullName evidence="11">Helicase/nuclease RecBCD subunit RecD</fullName>
    </alternativeName>
</protein>
<keyword evidence="2 11" id="KW-0547">Nucleotide-binding</keyword>
<reference evidence="13 14" key="1">
    <citation type="submission" date="2019-03" db="EMBL/GenBank/DDBJ databases">
        <title>Genomic Encyclopedia of Archaeal and Bacterial Type Strains, Phase II (KMG-II): from individual species to whole genera.</title>
        <authorList>
            <person name="Goeker M."/>
        </authorList>
    </citation>
    <scope>NUCLEOTIDE SEQUENCE [LARGE SCALE GENOMIC DNA]</scope>
    <source>
        <strain evidence="13 14">DSM 22554</strain>
    </source>
</reference>
<evidence type="ECO:0000313" key="13">
    <source>
        <dbReference type="EMBL" id="TCK85113.1"/>
    </source>
</evidence>
<comment type="function">
    <text evidence="11">A helicase/nuclease that prepares dsDNA breaks (DSB) for recombinational DNA repair. Binds to DSBs and unwinds DNA via a highly rapid and processive ATP-dependent bidirectional helicase activity. Unwinds dsDNA until it encounters a Chi (crossover hotspot instigator) sequence from the 3' direction. Cuts ssDNA a few nucleotides 3' to the Chi site. The properties and activities of the enzyme are changed at Chi. The Chi-altered holoenzyme produces a long 3'-ssDNA overhang and facilitates RecA-binding to the ssDNA for homologous DNA recombination and repair. Holoenzyme degrades any linearized DNA that is unable to undergo homologous recombination. In the holoenzyme this subunit has ssDNA-dependent ATPase and 5'-3' helicase activity. When added to pre-assembled RecBC greatly stimulates nuclease activity and augments holoenzyme processivity. Negatively regulates the RecA-loading ability of RecBCD.</text>
</comment>
<comment type="similarity">
    <text evidence="11">Belongs to the RecD family.</text>
</comment>
<dbReference type="GO" id="GO:0009338">
    <property type="term" value="C:exodeoxyribonuclease V complex"/>
    <property type="evidence" value="ECO:0007669"/>
    <property type="project" value="InterPro"/>
</dbReference>
<dbReference type="InterPro" id="IPR050534">
    <property type="entry name" value="Coronavir_polyprotein_1ab"/>
</dbReference>
<evidence type="ECO:0000256" key="5">
    <source>
        <dbReference type="ARBA" id="ARBA00022806"/>
    </source>
</evidence>
<evidence type="ECO:0000256" key="1">
    <source>
        <dbReference type="ARBA" id="ARBA00022722"/>
    </source>
</evidence>
<dbReference type="InterPro" id="IPR003593">
    <property type="entry name" value="AAA+_ATPase"/>
</dbReference>
<keyword evidence="4 11" id="KW-0378">Hydrolase</keyword>
<accession>A0A4R1M5U0</accession>
<dbReference type="HAMAP" id="MF_01487">
    <property type="entry name" value="RecD"/>
    <property type="match status" value="1"/>
</dbReference>
<dbReference type="InterPro" id="IPR041851">
    <property type="entry name" value="RecD_N_sf"/>
</dbReference>
<dbReference type="Proteomes" id="UP000294616">
    <property type="component" value="Unassembled WGS sequence"/>
</dbReference>
<keyword evidence="1 11" id="KW-0540">Nuclease</keyword>
<dbReference type="GO" id="GO:0016887">
    <property type="term" value="F:ATP hydrolysis activity"/>
    <property type="evidence" value="ECO:0007669"/>
    <property type="project" value="RHEA"/>
</dbReference>
<dbReference type="GO" id="GO:0043139">
    <property type="term" value="F:5'-3' DNA helicase activity"/>
    <property type="evidence" value="ECO:0007669"/>
    <property type="project" value="UniProtKB-UniRule"/>
</dbReference>
<evidence type="ECO:0000256" key="9">
    <source>
        <dbReference type="ARBA" id="ARBA00023204"/>
    </source>
</evidence>
<keyword evidence="6 11" id="KW-0269">Exonuclease</keyword>
<comment type="caution">
    <text evidence="13">The sequence shown here is derived from an EMBL/GenBank/DDBJ whole genome shotgun (WGS) entry which is preliminary data.</text>
</comment>
<dbReference type="OrthoDB" id="9803432at2"/>
<dbReference type="Pfam" id="PF13245">
    <property type="entry name" value="AAA_19"/>
    <property type="match status" value="1"/>
</dbReference>
<dbReference type="GO" id="GO:0000724">
    <property type="term" value="P:double-strand break repair via homologous recombination"/>
    <property type="evidence" value="ECO:0007669"/>
    <property type="project" value="UniProtKB-UniRule"/>
</dbReference>
<dbReference type="CDD" id="cd18809">
    <property type="entry name" value="SF1_C_RecD"/>
    <property type="match status" value="1"/>
</dbReference>
<feature type="domain" description="AAA+ ATPase" evidence="12">
    <location>
        <begin position="159"/>
        <end position="386"/>
    </location>
</feature>
<dbReference type="GO" id="GO:0017116">
    <property type="term" value="F:single-stranded DNA helicase activity"/>
    <property type="evidence" value="ECO:0007669"/>
    <property type="project" value="TreeGrafter"/>
</dbReference>
<dbReference type="EC" id="5.6.2.3" evidence="11"/>
<dbReference type="InterPro" id="IPR049550">
    <property type="entry name" value="RecD_N"/>
</dbReference>
<proteinExistence type="inferred from homology"/>
<sequence length="594" mass="67478">MQTLNNVHEQFAEFFKAEKLKPFASLVLKKLGEGHICLDLKEILNGEIEFPSLYHSLSEMENDLIKEPLVSTSIDNKQPFVLFKSKLYLQRYFVYETIILKRIQVLINSESVDFTYRIELINKHREFIASLFSSDDSREGLSADERIDWQLVATILGLLNNFTIITGGPGTGKTTTVSKLLELLKRIDPNIRIGLAAPTGKAAMRLAESLQGDQPTTIHRMLKTIYGSIHFKHNQQNPLKYDIVIIDEASMIDVALFAKLLDAIGPETRLILLGDKDQLSSVEAGSLFRDLCQTQEKVNSLSSNKIDLINSFIANNEAKLTDNFMSDKSANPLSDHIIELKRSRRFDSTKGIGKFSRAIISNNSVEIEDFLKSGYDEQIHIDTKYSPDIFREFVKSYEAYIQEDDIRSALNKFNKIRVLCAVREGKFGLYHINTAIETLLNAEGLIDSQTEFYMNRPIIITKNYYDLGLFNGDIGILRPDSNNILMAWFEDSEKQLKAVLPQLIVESETVYAMTIHKSQGSEYDEVLIVLPDHEGTHILTRELLYTAVTRAKLKVIIQSSENILLSTIDRTVKRASGIKDRFNDSIQNDLWACN</sequence>
<keyword evidence="3 11" id="KW-0227">DNA damage</keyword>
<keyword evidence="8 11" id="KW-0238">DNA-binding</keyword>
<evidence type="ECO:0000256" key="3">
    <source>
        <dbReference type="ARBA" id="ARBA00022763"/>
    </source>
</evidence>